<dbReference type="EC" id="1.2.7.8" evidence="3 14"/>
<dbReference type="GO" id="GO:0043805">
    <property type="term" value="F:indolepyruvate ferredoxin oxidoreductase activity"/>
    <property type="evidence" value="ECO:0007669"/>
    <property type="project" value="UniProtKB-UniRule"/>
</dbReference>
<comment type="subunit">
    <text evidence="2">Heterodimer of the IorA and IorB subunits.</text>
</comment>
<feature type="binding site" evidence="15">
    <location>
        <position position="546"/>
    </location>
    <ligand>
        <name>[4Fe-4S] cluster</name>
        <dbReference type="ChEBI" id="CHEBI:49883"/>
        <label>1</label>
    </ligand>
</feature>
<dbReference type="FunFam" id="3.40.50.970:FF:000039">
    <property type="entry name" value="Indolepyruvate oxidoreductase subunit IorA"/>
    <property type="match status" value="1"/>
</dbReference>
<evidence type="ECO:0000256" key="14">
    <source>
        <dbReference type="PIRNR" id="PIRNR006439"/>
    </source>
</evidence>
<dbReference type="EMBL" id="QUMS01000005">
    <property type="protein sequence ID" value="REG05414.1"/>
    <property type="molecule type" value="Genomic_DNA"/>
</dbReference>
<evidence type="ECO:0000256" key="9">
    <source>
        <dbReference type="ARBA" id="ARBA00023002"/>
    </source>
</evidence>
<dbReference type="AlphaFoldDB" id="A0A347ZWJ1"/>
<feature type="binding site" evidence="15">
    <location>
        <position position="577"/>
    </location>
    <ligand>
        <name>[4Fe-4S] cluster</name>
        <dbReference type="ChEBI" id="CHEBI:49883"/>
        <label>2</label>
    </ligand>
</feature>
<gene>
    <name evidence="17" type="ORF">DFR64_2815</name>
</gene>
<keyword evidence="10 14" id="KW-0408">Iron</keyword>
<dbReference type="Proteomes" id="UP000256388">
    <property type="component" value="Unassembled WGS sequence"/>
</dbReference>
<evidence type="ECO:0000313" key="17">
    <source>
        <dbReference type="EMBL" id="REG05414.1"/>
    </source>
</evidence>
<keyword evidence="11 14" id="KW-0411">Iron-sulfur</keyword>
<evidence type="ECO:0000256" key="4">
    <source>
        <dbReference type="ARBA" id="ARBA00017710"/>
    </source>
</evidence>
<dbReference type="CDD" id="cd02008">
    <property type="entry name" value="TPP_IOR_alpha"/>
    <property type="match status" value="1"/>
</dbReference>
<dbReference type="Gene3D" id="3.40.50.970">
    <property type="match status" value="2"/>
</dbReference>
<feature type="binding site" evidence="15">
    <location>
        <position position="581"/>
    </location>
    <ligand>
        <name>[4Fe-4S] cluster</name>
        <dbReference type="ChEBI" id="CHEBI:49883"/>
        <label>1</label>
    </ligand>
</feature>
<evidence type="ECO:0000256" key="13">
    <source>
        <dbReference type="ARBA" id="ARBA00048332"/>
    </source>
</evidence>
<feature type="domain" description="4Fe-4S ferredoxin-type" evidence="16">
    <location>
        <begin position="534"/>
        <end position="555"/>
    </location>
</feature>
<dbReference type="PROSITE" id="PS51379">
    <property type="entry name" value="4FE4S_FER_2"/>
    <property type="match status" value="2"/>
</dbReference>
<feature type="domain" description="4Fe-4S ferredoxin-type" evidence="16">
    <location>
        <begin position="562"/>
        <end position="591"/>
    </location>
</feature>
<dbReference type="InterPro" id="IPR009014">
    <property type="entry name" value="Transketo_C/PFOR_II"/>
</dbReference>
<evidence type="ECO:0000256" key="3">
    <source>
        <dbReference type="ARBA" id="ARBA00012812"/>
    </source>
</evidence>
<proteinExistence type="predicted"/>
<evidence type="ECO:0000256" key="2">
    <source>
        <dbReference type="ARBA" id="ARBA00011238"/>
    </source>
</evidence>
<keyword evidence="18" id="KW-1185">Reference proteome</keyword>
<dbReference type="PANTHER" id="PTHR43710:SF5">
    <property type="entry name" value="INDOLEPYRUVATE FERREDOXIN OXIDOREDUCTASE ALPHA SUBUNIT"/>
    <property type="match status" value="1"/>
</dbReference>
<organism evidence="17 18">
    <name type="scientific">Pelolinea submarina</name>
    <dbReference type="NCBI Taxonomy" id="913107"/>
    <lineage>
        <taxon>Bacteria</taxon>
        <taxon>Bacillati</taxon>
        <taxon>Chloroflexota</taxon>
        <taxon>Anaerolineae</taxon>
        <taxon>Anaerolineales</taxon>
        <taxon>Anaerolineaceae</taxon>
        <taxon>Pelolinea</taxon>
    </lineage>
</organism>
<feature type="binding site" evidence="15">
    <location>
        <position position="543"/>
    </location>
    <ligand>
        <name>[4Fe-4S] cluster</name>
        <dbReference type="ChEBI" id="CHEBI:49883"/>
        <label>1</label>
    </ligand>
</feature>
<name>A0A347ZWJ1_9CHLR</name>
<dbReference type="OrthoDB" id="9804603at2"/>
<feature type="binding site" evidence="15">
    <location>
        <position position="549"/>
    </location>
    <ligand>
        <name>[4Fe-4S] cluster</name>
        <dbReference type="ChEBI" id="CHEBI:49883"/>
        <label>1</label>
    </ligand>
</feature>
<dbReference type="RefSeq" id="WP_116226081.1">
    <property type="nucleotide sequence ID" value="NZ_AP018437.1"/>
</dbReference>
<evidence type="ECO:0000256" key="7">
    <source>
        <dbReference type="ARBA" id="ARBA00022723"/>
    </source>
</evidence>
<feature type="binding site" evidence="15">
    <location>
        <position position="554"/>
    </location>
    <ligand>
        <name>[4Fe-4S] cluster</name>
        <dbReference type="ChEBI" id="CHEBI:49883"/>
        <label>2</label>
    </ligand>
</feature>
<dbReference type="NCBIfam" id="TIGR03336">
    <property type="entry name" value="IOR_alpha"/>
    <property type="match status" value="1"/>
</dbReference>
<dbReference type="Gene3D" id="3.30.70.20">
    <property type="match status" value="1"/>
</dbReference>
<keyword evidence="8 14" id="KW-0249">Electron transport</keyword>
<comment type="function">
    <text evidence="1 14">Catalyzes the ferredoxin-dependent oxidative decarboxylation of arylpyruvates.</text>
</comment>
<dbReference type="Pfam" id="PF02775">
    <property type="entry name" value="TPP_enzyme_C"/>
    <property type="match status" value="1"/>
</dbReference>
<dbReference type="Pfam" id="PF01855">
    <property type="entry name" value="POR_N"/>
    <property type="match status" value="1"/>
</dbReference>
<sequence length="591" mass="63884">MEKQILSGNEAVARGAYEAGCAVAAAYPGTPSTEILENVALYKDDIYCQWACNEKVATEIASGAAIGGARALAAMKHVGMNVAADPIFSMAYAGVNGGLVVVSADDPGCHSSQNEQDNRLFAPHAKIGLLEPSDSQECKDFTKLGFELSERFDVPMLLRMTTRICHSKGLVELQEREDVPVKKYYRDIKKFALLPSTARNRHVAREELLIEMEAYANDCPINYAEYNPGASAGVITSGISYQYAREIFGEDVSYLKLGLTYPLPRKLITEFAQKFETLYVIEENDPYLENAIRALGFTNVIGKERIPICGELNTQIVREALLGIPAEPAYRVELEAPARPPVMCAGCGHRGFFYALSRKLKRFVPVGDIGCYGLGANPPLSASDYSLCMGAGLSSTIGLSKALALQGDSRKVLGMVGDSTFFHSGLNSLIDVVSSNANVVACVLNNHITAMTGHQQNPGTEINLMGEPNHMIDLVKLIKATDIGDDRIRVVDPLDYQAVNAALDEAAEIEGPFVIVTNRPCALLKEVARANAGKYCEVDEEKCRGCKKCLQIACPAISFADGKAVIAQDTCNGCGLCMQMCNFDVISKVGE</sequence>
<dbReference type="InterPro" id="IPR045025">
    <property type="entry name" value="HACL1-like"/>
</dbReference>
<evidence type="ECO:0000256" key="5">
    <source>
        <dbReference type="ARBA" id="ARBA00022448"/>
    </source>
</evidence>
<evidence type="ECO:0000256" key="1">
    <source>
        <dbReference type="ARBA" id="ARBA00002995"/>
    </source>
</evidence>
<feature type="binding site" evidence="15">
    <location>
        <position position="571"/>
    </location>
    <ligand>
        <name>[4Fe-4S] cluster</name>
        <dbReference type="ChEBI" id="CHEBI:49883"/>
        <label>2</label>
    </ligand>
</feature>
<dbReference type="InterPro" id="IPR017721">
    <property type="entry name" value="IorA"/>
</dbReference>
<comment type="cofactor">
    <cofactor evidence="14 15">
        <name>[4Fe-4S] cluster</name>
        <dbReference type="ChEBI" id="CHEBI:49883"/>
    </cofactor>
    <text evidence="14 15">Binds 2 [4Fe-4S] clusters. In this family the first cluster has a non-standard and varying [4Fe-4S] binding motif CX(2)CX(2)CX(4-5)CP.</text>
</comment>
<keyword evidence="9 14" id="KW-0560">Oxidoreductase</keyword>
<protein>
    <recommendedName>
        <fullName evidence="4 14">Indolepyruvate oxidoreductase subunit IorA</fullName>
        <shortName evidence="14">IOR</shortName>
        <ecNumber evidence="3 14">1.2.7.8</ecNumber>
    </recommendedName>
    <alternativeName>
        <fullName evidence="12 14">Indolepyruvate ferredoxin oxidoreductase subunit alpha</fullName>
    </alternativeName>
</protein>
<evidence type="ECO:0000256" key="6">
    <source>
        <dbReference type="ARBA" id="ARBA00022485"/>
    </source>
</evidence>
<keyword evidence="7 14" id="KW-0479">Metal-binding</keyword>
<feature type="binding site" evidence="15">
    <location>
        <position position="574"/>
    </location>
    <ligand>
        <name>[4Fe-4S] cluster</name>
        <dbReference type="ChEBI" id="CHEBI:49883"/>
        <label>2</label>
    </ligand>
</feature>
<comment type="catalytic activity">
    <reaction evidence="13 14">
        <text>indole-3-pyruvate + 2 oxidized [2Fe-2S]-[ferredoxin] + CoA = (indol-3-yl)acetyl-CoA + 2 reduced [2Fe-2S]-[ferredoxin] + CO2 + H(+)</text>
        <dbReference type="Rhea" id="RHEA:12645"/>
        <dbReference type="Rhea" id="RHEA-COMP:10000"/>
        <dbReference type="Rhea" id="RHEA-COMP:10001"/>
        <dbReference type="ChEBI" id="CHEBI:15378"/>
        <dbReference type="ChEBI" id="CHEBI:16526"/>
        <dbReference type="ChEBI" id="CHEBI:17640"/>
        <dbReference type="ChEBI" id="CHEBI:33737"/>
        <dbReference type="ChEBI" id="CHEBI:33738"/>
        <dbReference type="ChEBI" id="CHEBI:57271"/>
        <dbReference type="ChEBI" id="CHEBI:57287"/>
        <dbReference type="EC" id="1.2.7.8"/>
    </reaction>
</comment>
<dbReference type="InterPro" id="IPR011766">
    <property type="entry name" value="TPP_enzyme_TPP-bd"/>
</dbReference>
<dbReference type="GO" id="GO:0046872">
    <property type="term" value="F:metal ion binding"/>
    <property type="evidence" value="ECO:0007669"/>
    <property type="project" value="UniProtKB-UniRule"/>
</dbReference>
<dbReference type="SUPFAM" id="SSF52922">
    <property type="entry name" value="TK C-terminal domain-like"/>
    <property type="match status" value="1"/>
</dbReference>
<keyword evidence="17" id="KW-0670">Pyruvate</keyword>
<evidence type="ECO:0000256" key="15">
    <source>
        <dbReference type="PIRSR" id="PIRSR006439-50"/>
    </source>
</evidence>
<evidence type="ECO:0000259" key="16">
    <source>
        <dbReference type="PROSITE" id="PS51379"/>
    </source>
</evidence>
<evidence type="ECO:0000256" key="10">
    <source>
        <dbReference type="ARBA" id="ARBA00023004"/>
    </source>
</evidence>
<dbReference type="GO" id="GO:0030976">
    <property type="term" value="F:thiamine pyrophosphate binding"/>
    <property type="evidence" value="ECO:0007669"/>
    <property type="project" value="InterPro"/>
</dbReference>
<dbReference type="PANTHER" id="PTHR43710">
    <property type="entry name" value="2-HYDROXYACYL-COA LYASE"/>
    <property type="match status" value="1"/>
</dbReference>
<evidence type="ECO:0000256" key="12">
    <source>
        <dbReference type="ARBA" id="ARBA00030514"/>
    </source>
</evidence>
<dbReference type="SUPFAM" id="SSF52518">
    <property type="entry name" value="Thiamin diphosphate-binding fold (THDP-binding)"/>
    <property type="match status" value="2"/>
</dbReference>
<dbReference type="PIRSF" id="PIRSF006439">
    <property type="entry name" value="Indolepyruvate_ferr_oxidored"/>
    <property type="match status" value="1"/>
</dbReference>
<comment type="caution">
    <text evidence="17">The sequence shown here is derived from an EMBL/GenBank/DDBJ whole genome shotgun (WGS) entry which is preliminary data.</text>
</comment>
<dbReference type="InterPro" id="IPR002880">
    <property type="entry name" value="Pyrv_Fd/Flavodoxin_OxRdtase_N"/>
</dbReference>
<dbReference type="CDD" id="cd07034">
    <property type="entry name" value="TPP_PYR_PFOR_IOR-alpha_like"/>
    <property type="match status" value="1"/>
</dbReference>
<evidence type="ECO:0000256" key="11">
    <source>
        <dbReference type="ARBA" id="ARBA00023014"/>
    </source>
</evidence>
<accession>A0A347ZWJ1</accession>
<reference evidence="17 18" key="1">
    <citation type="submission" date="2018-08" db="EMBL/GenBank/DDBJ databases">
        <title>Genomic Encyclopedia of Type Strains, Phase IV (KMG-IV): sequencing the most valuable type-strain genomes for metagenomic binning, comparative biology and taxonomic classification.</title>
        <authorList>
            <person name="Goeker M."/>
        </authorList>
    </citation>
    <scope>NUCLEOTIDE SEQUENCE [LARGE SCALE GENOMIC DNA]</scope>
    <source>
        <strain evidence="17 18">DSM 23923</strain>
    </source>
</reference>
<dbReference type="GO" id="GO:0051539">
    <property type="term" value="F:4 iron, 4 sulfur cluster binding"/>
    <property type="evidence" value="ECO:0007669"/>
    <property type="project" value="UniProtKB-UniRule"/>
</dbReference>
<keyword evidence="6 14" id="KW-0004">4Fe-4S</keyword>
<dbReference type="InterPro" id="IPR017896">
    <property type="entry name" value="4Fe4S_Fe-S-bd"/>
</dbReference>
<dbReference type="InterPro" id="IPR029061">
    <property type="entry name" value="THDP-binding"/>
</dbReference>
<keyword evidence="5 14" id="KW-0813">Transport</keyword>
<evidence type="ECO:0000313" key="18">
    <source>
        <dbReference type="Proteomes" id="UP000256388"/>
    </source>
</evidence>
<evidence type="ECO:0000256" key="8">
    <source>
        <dbReference type="ARBA" id="ARBA00022982"/>
    </source>
</evidence>